<evidence type="ECO:0000313" key="5">
    <source>
        <dbReference type="Proteomes" id="UP000327493"/>
    </source>
</evidence>
<keyword evidence="2" id="KW-1133">Transmembrane helix</keyword>
<feature type="transmembrane region" description="Helical" evidence="2">
    <location>
        <begin position="432"/>
        <end position="454"/>
    </location>
</feature>
<keyword evidence="2" id="KW-0472">Membrane</keyword>
<organism evidence="4 5">
    <name type="scientific">Etheostoma spectabile</name>
    <name type="common">orangethroat darter</name>
    <dbReference type="NCBI Taxonomy" id="54343"/>
    <lineage>
        <taxon>Eukaryota</taxon>
        <taxon>Metazoa</taxon>
        <taxon>Chordata</taxon>
        <taxon>Craniata</taxon>
        <taxon>Vertebrata</taxon>
        <taxon>Euteleostomi</taxon>
        <taxon>Actinopterygii</taxon>
        <taxon>Neopterygii</taxon>
        <taxon>Teleostei</taxon>
        <taxon>Neoteleostei</taxon>
        <taxon>Acanthomorphata</taxon>
        <taxon>Eupercaria</taxon>
        <taxon>Perciformes</taxon>
        <taxon>Percoidei</taxon>
        <taxon>Percidae</taxon>
        <taxon>Etheostomatinae</taxon>
        <taxon>Etheostoma</taxon>
    </lineage>
</organism>
<feature type="region of interest" description="Disordered" evidence="1">
    <location>
        <begin position="297"/>
        <end position="338"/>
    </location>
</feature>
<dbReference type="SMART" id="SM01195">
    <property type="entry name" value="FA"/>
    <property type="match status" value="1"/>
</dbReference>
<evidence type="ECO:0000256" key="2">
    <source>
        <dbReference type="SAM" id="Phobius"/>
    </source>
</evidence>
<reference evidence="4 5" key="1">
    <citation type="submission" date="2019-08" db="EMBL/GenBank/DDBJ databases">
        <title>A chromosome-level genome assembly, high-density linkage maps, and genome scans reveal the genomic architecture of hybrid incompatibilities underlying speciation via character displacement in darters (Percidae: Etheostominae).</title>
        <authorList>
            <person name="Moran R.L."/>
            <person name="Catchen J.M."/>
            <person name="Fuller R.C."/>
        </authorList>
    </citation>
    <scope>NUCLEOTIDE SEQUENCE [LARGE SCALE GENOMIC DNA]</scope>
    <source>
        <strain evidence="4">EspeVRDwgs_2016</strain>
        <tissue evidence="4">Muscle</tissue>
    </source>
</reference>
<feature type="domain" description="FERM adjacent" evidence="3">
    <location>
        <begin position="31"/>
        <end position="77"/>
    </location>
</feature>
<dbReference type="Pfam" id="PF08736">
    <property type="entry name" value="FA"/>
    <property type="match status" value="1"/>
</dbReference>
<evidence type="ECO:0000259" key="3">
    <source>
        <dbReference type="SMART" id="SM01195"/>
    </source>
</evidence>
<evidence type="ECO:0000313" key="4">
    <source>
        <dbReference type="EMBL" id="KAA8592154.1"/>
    </source>
</evidence>
<name>A0A5J5DFN7_9PERO</name>
<feature type="compositionally biased region" description="Polar residues" evidence="1">
    <location>
        <begin position="311"/>
        <end position="338"/>
    </location>
</feature>
<keyword evidence="2" id="KW-0812">Transmembrane</keyword>
<accession>A0A5J5DFN7</accession>
<evidence type="ECO:0000256" key="1">
    <source>
        <dbReference type="SAM" id="MobiDB-lite"/>
    </source>
</evidence>
<protein>
    <recommendedName>
        <fullName evidence="3">FERM adjacent domain-containing protein</fullName>
    </recommendedName>
</protein>
<proteinExistence type="predicted"/>
<dbReference type="EMBL" id="VOFY01000005">
    <property type="protein sequence ID" value="KAA8592154.1"/>
    <property type="molecule type" value="Genomic_DNA"/>
</dbReference>
<gene>
    <name evidence="4" type="ORF">FQN60_017609</name>
</gene>
<keyword evidence="5" id="KW-1185">Reference proteome</keyword>
<sequence>MKFFVCISSCFFLPLSDRCAKSSQIKTVSSSNIFFKGSRFRYSGRVAKEVIEASSKIQREPPEVCRVQFGHSRSFNSLSHKNLIMNMEPLVPALPSTNEYEETATDNGGSAMSVYHRERMCLVYVSHHLSQCVCVCMWVCVFVPIRASELSWQPSQNSSDVRGGLTQSSLEMEVSDRPNIGDTLSCGSQGRAGGLGLDVTPERLESEGMEEGPAGPLEVFHPGESTDDRESAIVMAEALRCQVKITTRRNLHLRIANHTARDVYVRLVGHGGRIAGISTGLQKNTLEQSVVSVKDSVPLSPFKPSAAPADTEQQSNEGGNSALGNNMQPPRVSMETSNLRPHPCASMLPTPVDDSQGGVDLLFSSSVQSPARLLRELHADPDIQAQLEAERERDRAYERTRLAASSRMGGVLTSSLLLLSSNERVNACLLSVARFVAVVMGVLLVTVPTLLLLLESDIDVSFLHEIRQTPEFEQFHYEYYCPLRRWILCRISMAMENLWSD</sequence>
<dbReference type="Proteomes" id="UP000327493">
    <property type="component" value="Chromosome 5"/>
</dbReference>
<comment type="caution">
    <text evidence="4">The sequence shown here is derived from an EMBL/GenBank/DDBJ whole genome shotgun (WGS) entry which is preliminary data.</text>
</comment>
<dbReference type="InterPro" id="IPR014847">
    <property type="entry name" value="FA"/>
</dbReference>
<dbReference type="AlphaFoldDB" id="A0A5J5DFN7"/>